<evidence type="ECO:0000313" key="3">
    <source>
        <dbReference type="Proteomes" id="UP000176450"/>
    </source>
</evidence>
<dbReference type="PANTHER" id="PTHR45947">
    <property type="entry name" value="SULFOQUINOVOSYL TRANSFERASE SQD2"/>
    <property type="match status" value="1"/>
</dbReference>
<accession>A0A1F6B382</accession>
<protein>
    <recommendedName>
        <fullName evidence="1">Glycosyl transferase family 1 domain-containing protein</fullName>
    </recommendedName>
</protein>
<dbReference type="Proteomes" id="UP000176450">
    <property type="component" value="Unassembled WGS sequence"/>
</dbReference>
<dbReference type="Pfam" id="PF00534">
    <property type="entry name" value="Glycos_transf_1"/>
    <property type="match status" value="1"/>
</dbReference>
<sequence>MNIALVYDRVNKFGGAERVLLAMHEIWPDAPLYTAVYDAGGARWADVFQVIPSFLEHFPFALKHHELYAWLTPMAFESFSFDGFDVVISITSAEAKNIITKPSTMHICYCLTPTRYLWSAIDQYESNPGIGVPDWISAIGFKKIVSTLRQWDMTASSRPDRYIAISQLVSRRIGTYYHRNAVRIIYPPVDIDVFAGSRRERGAASDDGYFLVVSRLVGYKRVDLVIDAFNELGWPLVIVGDGHERRKLVRQAKGNIRFVDSLTDQELAHYYENCRAFVFAGEEDFGIAAAEAQAAGVPVVAYKKSGIAEVIVPGITGELFEEQSADSLIAALEKCTHQWYDSSSCTLNAQRFSKERFKQEMEDTVLELYTRYI</sequence>
<name>A0A1F6B382_9BACT</name>
<comment type="caution">
    <text evidence="2">The sequence shown here is derived from an EMBL/GenBank/DDBJ whole genome shotgun (WGS) entry which is preliminary data.</text>
</comment>
<evidence type="ECO:0000259" key="1">
    <source>
        <dbReference type="Pfam" id="PF00534"/>
    </source>
</evidence>
<dbReference type="InterPro" id="IPR050194">
    <property type="entry name" value="Glycosyltransferase_grp1"/>
</dbReference>
<evidence type="ECO:0000313" key="2">
    <source>
        <dbReference type="EMBL" id="OGG31375.1"/>
    </source>
</evidence>
<dbReference type="InterPro" id="IPR001296">
    <property type="entry name" value="Glyco_trans_1"/>
</dbReference>
<dbReference type="PANTHER" id="PTHR45947:SF3">
    <property type="entry name" value="SULFOQUINOVOSYL TRANSFERASE SQD2"/>
    <property type="match status" value="1"/>
</dbReference>
<dbReference type="Gene3D" id="3.40.50.2000">
    <property type="entry name" value="Glycogen Phosphorylase B"/>
    <property type="match status" value="2"/>
</dbReference>
<reference evidence="2 3" key="1">
    <citation type="journal article" date="2016" name="Nat. Commun.">
        <title>Thousands of microbial genomes shed light on interconnected biogeochemical processes in an aquifer system.</title>
        <authorList>
            <person name="Anantharaman K."/>
            <person name="Brown C.T."/>
            <person name="Hug L.A."/>
            <person name="Sharon I."/>
            <person name="Castelle C.J."/>
            <person name="Probst A.J."/>
            <person name="Thomas B.C."/>
            <person name="Singh A."/>
            <person name="Wilkins M.J."/>
            <person name="Karaoz U."/>
            <person name="Brodie E.L."/>
            <person name="Williams K.H."/>
            <person name="Hubbard S.S."/>
            <person name="Banfield J.F."/>
        </authorList>
    </citation>
    <scope>NUCLEOTIDE SEQUENCE [LARGE SCALE GENOMIC DNA]</scope>
</reference>
<dbReference type="AlphaFoldDB" id="A0A1F6B382"/>
<organism evidence="2 3">
    <name type="scientific">Candidatus Gottesmanbacteria bacterium RIFCSPLOWO2_01_FULL_46_9</name>
    <dbReference type="NCBI Taxonomy" id="1798394"/>
    <lineage>
        <taxon>Bacteria</taxon>
        <taxon>Candidatus Gottesmaniibacteriota</taxon>
    </lineage>
</organism>
<proteinExistence type="predicted"/>
<feature type="domain" description="Glycosyl transferase family 1" evidence="1">
    <location>
        <begin position="198"/>
        <end position="345"/>
    </location>
</feature>
<dbReference type="EMBL" id="MFJX01000012">
    <property type="protein sequence ID" value="OGG31375.1"/>
    <property type="molecule type" value="Genomic_DNA"/>
</dbReference>
<dbReference type="GO" id="GO:0016757">
    <property type="term" value="F:glycosyltransferase activity"/>
    <property type="evidence" value="ECO:0007669"/>
    <property type="project" value="InterPro"/>
</dbReference>
<dbReference type="SUPFAM" id="SSF53756">
    <property type="entry name" value="UDP-Glycosyltransferase/glycogen phosphorylase"/>
    <property type="match status" value="1"/>
</dbReference>
<gene>
    <name evidence="2" type="ORF">A3A63_03310</name>
</gene>